<dbReference type="GO" id="GO:0005829">
    <property type="term" value="C:cytosol"/>
    <property type="evidence" value="ECO:0007669"/>
    <property type="project" value="TreeGrafter"/>
</dbReference>
<dbReference type="GO" id="GO:0003723">
    <property type="term" value="F:RNA binding"/>
    <property type="evidence" value="ECO:0007669"/>
    <property type="project" value="UniProtKB-UniRule"/>
</dbReference>
<evidence type="ECO:0000256" key="2">
    <source>
        <dbReference type="ARBA" id="ARBA00022884"/>
    </source>
</evidence>
<name>A0A0F9YMZ1_9BACT</name>
<comment type="similarity">
    <text evidence="3">Belongs to the SmpB family.</text>
</comment>
<dbReference type="GO" id="GO:0070929">
    <property type="term" value="P:trans-translation"/>
    <property type="evidence" value="ECO:0007669"/>
    <property type="project" value="UniProtKB-UniRule"/>
</dbReference>
<accession>A0A0F9YMZ1</accession>
<keyword evidence="2 3" id="KW-0694">RNA-binding</keyword>
<dbReference type="InterPro" id="IPR023620">
    <property type="entry name" value="SmpB"/>
</dbReference>
<reference evidence="4 5" key="1">
    <citation type="journal article" date="2015" name="Nature">
        <title>rRNA introns, odd ribosomes, and small enigmatic genomes across a large radiation of phyla.</title>
        <authorList>
            <person name="Brown C.T."/>
            <person name="Hug L.A."/>
            <person name="Thomas B.C."/>
            <person name="Sharon I."/>
            <person name="Castelle C.J."/>
            <person name="Singh A."/>
            <person name="Wilkins M.J."/>
            <person name="Williams K.H."/>
            <person name="Banfield J.F."/>
        </authorList>
    </citation>
    <scope>NUCLEOTIDE SEQUENCE [LARGE SCALE GENOMIC DNA]</scope>
</reference>
<dbReference type="PROSITE" id="PS01317">
    <property type="entry name" value="SSRP"/>
    <property type="match status" value="1"/>
</dbReference>
<dbReference type="Proteomes" id="UP000034349">
    <property type="component" value="Unassembled WGS sequence"/>
</dbReference>
<keyword evidence="1 3" id="KW-0963">Cytoplasm</keyword>
<dbReference type="Gene3D" id="2.40.280.10">
    <property type="match status" value="1"/>
</dbReference>
<evidence type="ECO:0000313" key="4">
    <source>
        <dbReference type="EMBL" id="KKP32849.1"/>
    </source>
</evidence>
<proteinExistence type="inferred from homology"/>
<dbReference type="PANTHER" id="PTHR30308:SF2">
    <property type="entry name" value="SSRA-BINDING PROTEIN"/>
    <property type="match status" value="1"/>
</dbReference>
<dbReference type="NCBIfam" id="TIGR00086">
    <property type="entry name" value="smpB"/>
    <property type="match status" value="1"/>
</dbReference>
<dbReference type="InterPro" id="IPR000037">
    <property type="entry name" value="SsrA-bd_prot"/>
</dbReference>
<protein>
    <recommendedName>
        <fullName evidence="3">SsrA-binding protein</fullName>
    </recommendedName>
    <alternativeName>
        <fullName evidence="3">Small protein B</fullName>
    </alternativeName>
</protein>
<comment type="function">
    <text evidence="3">Required for rescue of stalled ribosomes mediated by trans-translation. Binds to transfer-messenger RNA (tmRNA), required for stable association of tmRNA with ribosomes. tmRNA and SmpB together mimic tRNA shape, replacing the anticodon stem-loop with SmpB. tmRNA is encoded by the ssrA gene; the 2 termini fold to resemble tRNA(Ala) and it encodes a 'tag peptide', a short internal open reading frame. During trans-translation Ala-aminoacylated tmRNA acts like a tRNA, entering the A-site of stalled ribosomes, displacing the stalled mRNA. The ribosome then switches to translate the ORF on the tmRNA; the nascent peptide is terminated with the 'tag peptide' encoded by the tmRNA and targeted for degradation. The ribosome is freed to recommence translation, which seems to be the essential function of trans-translation.</text>
</comment>
<dbReference type="AlphaFoldDB" id="A0A0F9YMZ1"/>
<evidence type="ECO:0000256" key="3">
    <source>
        <dbReference type="HAMAP-Rule" id="MF_00023"/>
    </source>
</evidence>
<dbReference type="HAMAP" id="MF_00023">
    <property type="entry name" value="SmpB"/>
    <property type="match status" value="1"/>
</dbReference>
<sequence>MKPIINKGIIYRFSILKKMQAGISLLGFEVKSIKSGKISLNGSFVKIKNNEAILSGVDISLYQKGNYKEDYNSKRDRKLLLKKDEIRSLIGLSAQKGLTILPLKIYTKANLIKLEIGVARGFKKRDKREKIKEKEYTRRKDKLLKLKSV</sequence>
<dbReference type="GO" id="GO:0070930">
    <property type="term" value="P:trans-translation-dependent protein tagging"/>
    <property type="evidence" value="ECO:0007669"/>
    <property type="project" value="TreeGrafter"/>
</dbReference>
<evidence type="ECO:0000256" key="1">
    <source>
        <dbReference type="ARBA" id="ARBA00022490"/>
    </source>
</evidence>
<evidence type="ECO:0000313" key="5">
    <source>
        <dbReference type="Proteomes" id="UP000034349"/>
    </source>
</evidence>
<dbReference type="InterPro" id="IPR020081">
    <property type="entry name" value="SsrA-bd_prot_CS"/>
</dbReference>
<comment type="caution">
    <text evidence="4">The sequence shown here is derived from an EMBL/GenBank/DDBJ whole genome shotgun (WGS) entry which is preliminary data.</text>
</comment>
<comment type="subcellular location">
    <subcellularLocation>
        <location evidence="3">Cytoplasm</location>
    </subcellularLocation>
    <text evidence="3">The tmRNA-SmpB complex associates with stalled 70S ribosomes.</text>
</comment>
<dbReference type="EMBL" id="LBOK01000054">
    <property type="protein sequence ID" value="KKP32849.1"/>
    <property type="molecule type" value="Genomic_DNA"/>
</dbReference>
<organism evidence="4 5">
    <name type="scientific">Candidatus Roizmanbacteria bacterium GW2011_GWA2_32_13</name>
    <dbReference type="NCBI Taxonomy" id="1618475"/>
    <lineage>
        <taxon>Bacteria</taxon>
        <taxon>Candidatus Roizmaniibacteriota</taxon>
    </lineage>
</organism>
<gene>
    <name evidence="3" type="primary">smpB</name>
    <name evidence="4" type="ORF">UR23_C0054G0005</name>
</gene>
<dbReference type="SUPFAM" id="SSF74982">
    <property type="entry name" value="Small protein B (SmpB)"/>
    <property type="match status" value="1"/>
</dbReference>
<dbReference type="NCBIfam" id="NF003843">
    <property type="entry name" value="PRK05422.1"/>
    <property type="match status" value="1"/>
</dbReference>
<dbReference type="PANTHER" id="PTHR30308">
    <property type="entry name" value="TMRNA-BINDING COMPONENT OF TRANS-TRANSLATION TAGGING COMPLEX"/>
    <property type="match status" value="1"/>
</dbReference>
<dbReference type="Pfam" id="PF01668">
    <property type="entry name" value="SmpB"/>
    <property type="match status" value="1"/>
</dbReference>